<feature type="chain" id="PRO_5047151263" description="Tat pathway signal protein" evidence="1">
    <location>
        <begin position="33"/>
        <end position="202"/>
    </location>
</feature>
<evidence type="ECO:0000256" key="1">
    <source>
        <dbReference type="SAM" id="SignalP"/>
    </source>
</evidence>
<evidence type="ECO:0000313" key="3">
    <source>
        <dbReference type="Proteomes" id="UP000584642"/>
    </source>
</evidence>
<evidence type="ECO:0008006" key="4">
    <source>
        <dbReference type="Google" id="ProtNLM"/>
    </source>
</evidence>
<evidence type="ECO:0000313" key="2">
    <source>
        <dbReference type="EMBL" id="NYZ21711.1"/>
    </source>
</evidence>
<keyword evidence="3" id="KW-1185">Reference proteome</keyword>
<reference evidence="2 3" key="1">
    <citation type="submission" date="2020-05" db="EMBL/GenBank/DDBJ databases">
        <title>Azospirillum oleiclasticum sp. nov, a nitrogen-fixing and heavy crude oil-emulsifying bacterium isolated from the crude oil of Yumen Oilfield.</title>
        <authorList>
            <person name="Wu D."/>
            <person name="Cai M."/>
            <person name="Zhang X."/>
        </authorList>
    </citation>
    <scope>NUCLEOTIDE SEQUENCE [LARGE SCALE GENOMIC DNA]</scope>
    <source>
        <strain evidence="2 3">ROY-1-1-2</strain>
    </source>
</reference>
<sequence length="202" mass="21735">MADSEHSTTLPVSRRHLLAGACALAVTAPAVASGLPVTAGAAAAEVPPVVALCGAAWEKEWLAEHDPQVREFIELMCELKHRLPSDEYDEARNSIYGRIREARDTEAAGEDIGDQLPPADLLTFQGTFDMVAETIGDIPPDRALTISINAMRAARGRWGKDQFANANMNALMIAHAYTGLMLTSLGHPDFLTEEERAAQEAA</sequence>
<proteinExistence type="predicted"/>
<organism evidence="2 3">
    <name type="scientific">Azospirillum oleiclasticum</name>
    <dbReference type="NCBI Taxonomy" id="2735135"/>
    <lineage>
        <taxon>Bacteria</taxon>
        <taxon>Pseudomonadati</taxon>
        <taxon>Pseudomonadota</taxon>
        <taxon>Alphaproteobacteria</taxon>
        <taxon>Rhodospirillales</taxon>
        <taxon>Azospirillaceae</taxon>
        <taxon>Azospirillum</taxon>
    </lineage>
</organism>
<dbReference type="InterPro" id="IPR006311">
    <property type="entry name" value="TAT_signal"/>
</dbReference>
<dbReference type="EMBL" id="JABFDB010000013">
    <property type="protein sequence ID" value="NYZ21711.1"/>
    <property type="molecule type" value="Genomic_DNA"/>
</dbReference>
<dbReference type="Proteomes" id="UP000584642">
    <property type="component" value="Unassembled WGS sequence"/>
</dbReference>
<keyword evidence="1" id="KW-0732">Signal</keyword>
<gene>
    <name evidence="2" type="ORF">HND93_18510</name>
</gene>
<name>A0ABX2TEI8_9PROT</name>
<feature type="signal peptide" evidence="1">
    <location>
        <begin position="1"/>
        <end position="32"/>
    </location>
</feature>
<dbReference type="PROSITE" id="PS51318">
    <property type="entry name" value="TAT"/>
    <property type="match status" value="1"/>
</dbReference>
<protein>
    <recommendedName>
        <fullName evidence="4">Tat pathway signal protein</fullName>
    </recommendedName>
</protein>
<comment type="caution">
    <text evidence="2">The sequence shown here is derived from an EMBL/GenBank/DDBJ whole genome shotgun (WGS) entry which is preliminary data.</text>
</comment>
<accession>A0ABX2TEI8</accession>
<dbReference type="RefSeq" id="WP_180283489.1">
    <property type="nucleotide sequence ID" value="NZ_JABFDB010000013.1"/>
</dbReference>